<comment type="cofactor">
    <cofactor evidence="1">
        <name>Co(2+)</name>
        <dbReference type="ChEBI" id="CHEBI:48828"/>
    </cofactor>
</comment>
<dbReference type="PANTHER" id="PTHR46471">
    <property type="entry name" value="CHITIN DEACETYLASE"/>
    <property type="match status" value="1"/>
</dbReference>
<dbReference type="Gene3D" id="3.20.20.370">
    <property type="entry name" value="Glycoside hydrolase/deacetylase"/>
    <property type="match status" value="1"/>
</dbReference>
<evidence type="ECO:0000256" key="2">
    <source>
        <dbReference type="ARBA" id="ARBA00022669"/>
    </source>
</evidence>
<dbReference type="GO" id="GO:0005975">
    <property type="term" value="P:carbohydrate metabolic process"/>
    <property type="evidence" value="ECO:0007669"/>
    <property type="project" value="InterPro"/>
</dbReference>
<evidence type="ECO:0000256" key="6">
    <source>
        <dbReference type="ARBA" id="ARBA00023277"/>
    </source>
</evidence>
<dbReference type="GO" id="GO:0008061">
    <property type="term" value="F:chitin binding"/>
    <property type="evidence" value="ECO:0007669"/>
    <property type="project" value="UniProtKB-UniRule"/>
</dbReference>
<organism evidence="11 12">
    <name type="scientific">Jimgerdemannia flammicorona</name>
    <dbReference type="NCBI Taxonomy" id="994334"/>
    <lineage>
        <taxon>Eukaryota</taxon>
        <taxon>Fungi</taxon>
        <taxon>Fungi incertae sedis</taxon>
        <taxon>Mucoromycota</taxon>
        <taxon>Mucoromycotina</taxon>
        <taxon>Endogonomycetes</taxon>
        <taxon>Endogonales</taxon>
        <taxon>Endogonaceae</taxon>
        <taxon>Jimgerdemannia</taxon>
    </lineage>
</organism>
<feature type="disulfide bond" evidence="7">
    <location>
        <begin position="38"/>
        <end position="52"/>
    </location>
</feature>
<evidence type="ECO:0000313" key="12">
    <source>
        <dbReference type="Proteomes" id="UP000274822"/>
    </source>
</evidence>
<dbReference type="EMBL" id="RBNJ01006963">
    <property type="protein sequence ID" value="RUS28215.1"/>
    <property type="molecule type" value="Genomic_DNA"/>
</dbReference>
<dbReference type="InterPro" id="IPR011330">
    <property type="entry name" value="Glyco_hydro/deAcase_b/a-brl"/>
</dbReference>
<evidence type="ECO:0000256" key="3">
    <source>
        <dbReference type="ARBA" id="ARBA00022723"/>
    </source>
</evidence>
<keyword evidence="5" id="KW-0378">Hydrolase</keyword>
<accession>A0A433QEH0</accession>
<keyword evidence="12" id="KW-1185">Reference proteome</keyword>
<dbReference type="PROSITE" id="PS00026">
    <property type="entry name" value="CHIT_BIND_I_1"/>
    <property type="match status" value="1"/>
</dbReference>
<sequence>MLALIAFTIATLLHVALGLAGRNQRCGAGIASCSAGLCCSSHGYCGSGATWCDTGCQQVYGTCYGTNTTVIAQQNERCGSGFGSCDSALNLCCSWAGYCGPSATDASVENYCGNGCQAAYGQCGVGSHVLTIRKLDDLCGAGLGICGDNLDLGCHEVYGRCDDGAQAAIIDNCNSVAKSFAYTFDDGPHPIFTDQLLDYLDTRGVKATFFLNGGNNITFDGPHLGMYGMEDTVRRAYQAGHQLCIHGYSHIDAFYNPGLNTTYELTKTMRAFATILGVVPTCARFPYGDYTDEALRIAFGLGLTTFAWNLDPSDWENNVAIVELTTITNAATNPNTQFGYILLNHDVQPNTASFSPPYTPPLAKLGIDYLVGKGYKLVTVNECIGQPLMYRQPNPTDYVCGPTGCY</sequence>
<evidence type="ECO:0000256" key="4">
    <source>
        <dbReference type="ARBA" id="ARBA00022729"/>
    </source>
</evidence>
<protein>
    <recommendedName>
        <fullName evidence="13">NodB homology domain-containing protein</fullName>
    </recommendedName>
</protein>
<keyword evidence="4 8" id="KW-0732">Signal</keyword>
<dbReference type="SUPFAM" id="SSF88713">
    <property type="entry name" value="Glycoside hydrolase/deacetylase"/>
    <property type="match status" value="1"/>
</dbReference>
<proteinExistence type="predicted"/>
<evidence type="ECO:0000256" key="7">
    <source>
        <dbReference type="PROSITE-ProRule" id="PRU00261"/>
    </source>
</evidence>
<evidence type="ECO:0000256" key="1">
    <source>
        <dbReference type="ARBA" id="ARBA00001941"/>
    </source>
</evidence>
<dbReference type="Proteomes" id="UP000274822">
    <property type="component" value="Unassembled WGS sequence"/>
</dbReference>
<keyword evidence="2 7" id="KW-0147">Chitin-binding</keyword>
<evidence type="ECO:0000313" key="11">
    <source>
        <dbReference type="EMBL" id="RUS28215.1"/>
    </source>
</evidence>
<dbReference type="PANTHER" id="PTHR46471:SF2">
    <property type="entry name" value="CHITIN DEACETYLASE-RELATED"/>
    <property type="match status" value="1"/>
</dbReference>
<dbReference type="InterPro" id="IPR036861">
    <property type="entry name" value="Endochitinase-like_sf"/>
</dbReference>
<comment type="caution">
    <text evidence="11">The sequence shown here is derived from an EMBL/GenBank/DDBJ whole genome shotgun (WGS) entry which is preliminary data.</text>
</comment>
<feature type="disulfide bond" evidence="7">
    <location>
        <begin position="33"/>
        <end position="45"/>
    </location>
</feature>
<evidence type="ECO:0008006" key="13">
    <source>
        <dbReference type="Google" id="ProtNLM"/>
    </source>
</evidence>
<dbReference type="InterPro" id="IPR001002">
    <property type="entry name" value="Chitin-bd_1"/>
</dbReference>
<feature type="domain" description="Chitin-binding type-1" evidence="9">
    <location>
        <begin position="23"/>
        <end position="65"/>
    </location>
</feature>
<dbReference type="PROSITE" id="PS51677">
    <property type="entry name" value="NODB"/>
    <property type="match status" value="1"/>
</dbReference>
<dbReference type="GO" id="GO:0016810">
    <property type="term" value="F:hydrolase activity, acting on carbon-nitrogen (but not peptide) bonds"/>
    <property type="evidence" value="ECO:0007669"/>
    <property type="project" value="InterPro"/>
</dbReference>
<evidence type="ECO:0000256" key="8">
    <source>
        <dbReference type="SAM" id="SignalP"/>
    </source>
</evidence>
<dbReference type="InterPro" id="IPR018371">
    <property type="entry name" value="Chitin-binding_1_CS"/>
</dbReference>
<evidence type="ECO:0000259" key="10">
    <source>
        <dbReference type="PROSITE" id="PS51677"/>
    </source>
</evidence>
<feature type="domain" description="NodB homology" evidence="10">
    <location>
        <begin position="178"/>
        <end position="378"/>
    </location>
</feature>
<dbReference type="Pfam" id="PF01522">
    <property type="entry name" value="Polysacc_deac_1"/>
    <property type="match status" value="1"/>
</dbReference>
<dbReference type="AlphaFoldDB" id="A0A433QEH0"/>
<reference evidence="11 12" key="1">
    <citation type="journal article" date="2018" name="New Phytol.">
        <title>Phylogenomics of Endogonaceae and evolution of mycorrhizas within Mucoromycota.</title>
        <authorList>
            <person name="Chang Y."/>
            <person name="Desiro A."/>
            <person name="Na H."/>
            <person name="Sandor L."/>
            <person name="Lipzen A."/>
            <person name="Clum A."/>
            <person name="Barry K."/>
            <person name="Grigoriev I.V."/>
            <person name="Martin F.M."/>
            <person name="Stajich J.E."/>
            <person name="Smith M.E."/>
            <person name="Bonito G."/>
            <person name="Spatafora J.W."/>
        </authorList>
    </citation>
    <scope>NUCLEOTIDE SEQUENCE [LARGE SCALE GENOMIC DNA]</scope>
    <source>
        <strain evidence="11 12">AD002</strain>
    </source>
</reference>
<dbReference type="InterPro" id="IPR002509">
    <property type="entry name" value="NODB_dom"/>
</dbReference>
<name>A0A433QEH0_9FUNG</name>
<keyword evidence="7" id="KW-1015">Disulfide bond</keyword>
<gene>
    <name evidence="11" type="ORF">BC938DRAFT_482147</name>
</gene>
<evidence type="ECO:0000256" key="5">
    <source>
        <dbReference type="ARBA" id="ARBA00022801"/>
    </source>
</evidence>
<feature type="signal peptide" evidence="8">
    <location>
        <begin position="1"/>
        <end position="18"/>
    </location>
</feature>
<keyword evidence="3" id="KW-0479">Metal-binding</keyword>
<dbReference type="SUPFAM" id="SSF57016">
    <property type="entry name" value="Plant lectins/antimicrobial peptides"/>
    <property type="match status" value="2"/>
</dbReference>
<comment type="caution">
    <text evidence="7">Lacks conserved residue(s) required for the propagation of feature annotation.</text>
</comment>
<evidence type="ECO:0000259" key="9">
    <source>
        <dbReference type="PROSITE" id="PS50941"/>
    </source>
</evidence>
<dbReference type="PROSITE" id="PS50941">
    <property type="entry name" value="CHIT_BIND_I_2"/>
    <property type="match status" value="1"/>
</dbReference>
<dbReference type="SMART" id="SM00270">
    <property type="entry name" value="ChtBD1"/>
    <property type="match status" value="2"/>
</dbReference>
<dbReference type="GO" id="GO:0046872">
    <property type="term" value="F:metal ion binding"/>
    <property type="evidence" value="ECO:0007669"/>
    <property type="project" value="UniProtKB-KW"/>
</dbReference>
<feature type="chain" id="PRO_5019329435" description="NodB homology domain-containing protein" evidence="8">
    <location>
        <begin position="19"/>
        <end position="406"/>
    </location>
</feature>
<keyword evidence="6" id="KW-0119">Carbohydrate metabolism</keyword>
<dbReference type="CDD" id="cd00035">
    <property type="entry name" value="ChtBD1"/>
    <property type="match status" value="2"/>
</dbReference>
<dbReference type="Gene3D" id="3.30.60.10">
    <property type="entry name" value="Endochitinase-like"/>
    <property type="match status" value="2"/>
</dbReference>